<organism evidence="1 2">
    <name type="scientific">Bradyrhizobium valentinum</name>
    <dbReference type="NCBI Taxonomy" id="1518501"/>
    <lineage>
        <taxon>Bacteria</taxon>
        <taxon>Pseudomonadati</taxon>
        <taxon>Pseudomonadota</taxon>
        <taxon>Alphaproteobacteria</taxon>
        <taxon>Hyphomicrobiales</taxon>
        <taxon>Nitrobacteraceae</taxon>
        <taxon>Bradyrhizobium</taxon>
    </lineage>
</organism>
<comment type="caution">
    <text evidence="1">The sequence shown here is derived from an EMBL/GenBank/DDBJ whole genome shotgun (WGS) entry which is preliminary data.</text>
</comment>
<keyword evidence="2" id="KW-1185">Reference proteome</keyword>
<reference evidence="1 2" key="1">
    <citation type="submission" date="2014-03" db="EMBL/GenBank/DDBJ databases">
        <title>Bradyrhizobium valentinum sp. nov., isolated from effective nodules of Lupinus mariae-josephae, a lupine endemic of basic-lime soils in Eastern Spain.</title>
        <authorList>
            <person name="Duran D."/>
            <person name="Rey L."/>
            <person name="Navarro A."/>
            <person name="Busquets A."/>
            <person name="Imperial J."/>
            <person name="Ruiz-Argueso T."/>
        </authorList>
    </citation>
    <scope>NUCLEOTIDE SEQUENCE [LARGE SCALE GENOMIC DNA]</scope>
    <source>
        <strain evidence="1 2">LmjM3</strain>
    </source>
</reference>
<dbReference type="EMBL" id="LLXX01000173">
    <property type="protein sequence ID" value="KRQ99299.1"/>
    <property type="molecule type" value="Genomic_DNA"/>
</dbReference>
<dbReference type="AlphaFoldDB" id="A0A0R3KV46"/>
<dbReference type="Proteomes" id="UP000051913">
    <property type="component" value="Unassembled WGS sequence"/>
</dbReference>
<name>A0A0R3KV46_9BRAD</name>
<evidence type="ECO:0000313" key="1">
    <source>
        <dbReference type="EMBL" id="KRQ99299.1"/>
    </source>
</evidence>
<sequence length="59" mass="6491">MDQGLVHPGFPGVPLLFETMIFGGPRDLAQQRCSTWAQAERQHAEAVALMRGDNIKAVK</sequence>
<protein>
    <submittedName>
        <fullName evidence="1">Uncharacterized protein</fullName>
    </submittedName>
</protein>
<dbReference type="RefSeq" id="WP_057853951.1">
    <property type="nucleotide sequence ID" value="NZ_LLXX01000173.1"/>
</dbReference>
<accession>A0A0R3KV46</accession>
<proteinExistence type="predicted"/>
<gene>
    <name evidence="1" type="ORF">CP49_11935</name>
</gene>
<evidence type="ECO:0000313" key="2">
    <source>
        <dbReference type="Proteomes" id="UP000051913"/>
    </source>
</evidence>